<feature type="compositionally biased region" description="Basic and acidic residues" evidence="1">
    <location>
        <begin position="68"/>
        <end position="80"/>
    </location>
</feature>
<dbReference type="AlphaFoldDB" id="A0ABD1AQ32"/>
<comment type="caution">
    <text evidence="2">The sequence shown here is derived from an EMBL/GenBank/DDBJ whole genome shotgun (WGS) entry which is preliminary data.</text>
</comment>
<reference evidence="2 3" key="1">
    <citation type="submission" date="2024-04" db="EMBL/GenBank/DDBJ databases">
        <title>Genome assembly C_amara_ONT_v2.</title>
        <authorList>
            <person name="Yant L."/>
            <person name="Moore C."/>
            <person name="Slenker M."/>
        </authorList>
    </citation>
    <scope>NUCLEOTIDE SEQUENCE [LARGE SCALE GENOMIC DNA]</scope>
    <source>
        <tissue evidence="2">Leaf</tissue>
    </source>
</reference>
<evidence type="ECO:0000313" key="2">
    <source>
        <dbReference type="EMBL" id="KAL1208843.1"/>
    </source>
</evidence>
<organism evidence="2 3">
    <name type="scientific">Cardamine amara subsp. amara</name>
    <dbReference type="NCBI Taxonomy" id="228776"/>
    <lineage>
        <taxon>Eukaryota</taxon>
        <taxon>Viridiplantae</taxon>
        <taxon>Streptophyta</taxon>
        <taxon>Embryophyta</taxon>
        <taxon>Tracheophyta</taxon>
        <taxon>Spermatophyta</taxon>
        <taxon>Magnoliopsida</taxon>
        <taxon>eudicotyledons</taxon>
        <taxon>Gunneridae</taxon>
        <taxon>Pentapetalae</taxon>
        <taxon>rosids</taxon>
        <taxon>malvids</taxon>
        <taxon>Brassicales</taxon>
        <taxon>Brassicaceae</taxon>
        <taxon>Cardamineae</taxon>
        <taxon>Cardamine</taxon>
    </lineage>
</organism>
<protein>
    <recommendedName>
        <fullName evidence="4">Zinc knuckle CX2CX4HX4C domain-containing protein</fullName>
    </recommendedName>
</protein>
<keyword evidence="3" id="KW-1185">Reference proteome</keyword>
<feature type="compositionally biased region" description="Basic and acidic residues" evidence="1">
    <location>
        <begin position="354"/>
        <end position="364"/>
    </location>
</feature>
<feature type="region of interest" description="Disordered" evidence="1">
    <location>
        <begin position="292"/>
        <end position="397"/>
    </location>
</feature>
<feature type="compositionally biased region" description="Polar residues" evidence="1">
    <location>
        <begin position="378"/>
        <end position="395"/>
    </location>
</feature>
<gene>
    <name evidence="2" type="ORF">V5N11_010521</name>
</gene>
<feature type="region of interest" description="Disordered" evidence="1">
    <location>
        <begin position="33"/>
        <end position="106"/>
    </location>
</feature>
<accession>A0ABD1AQ32</accession>
<proteinExistence type="predicted"/>
<evidence type="ECO:0000313" key="3">
    <source>
        <dbReference type="Proteomes" id="UP001558713"/>
    </source>
</evidence>
<feature type="compositionally biased region" description="Polar residues" evidence="1">
    <location>
        <begin position="57"/>
        <end position="67"/>
    </location>
</feature>
<evidence type="ECO:0000256" key="1">
    <source>
        <dbReference type="SAM" id="MobiDB-lite"/>
    </source>
</evidence>
<evidence type="ECO:0008006" key="4">
    <source>
        <dbReference type="Google" id="ProtNLM"/>
    </source>
</evidence>
<feature type="region of interest" description="Disordered" evidence="1">
    <location>
        <begin position="198"/>
        <end position="217"/>
    </location>
</feature>
<dbReference type="Proteomes" id="UP001558713">
    <property type="component" value="Unassembled WGS sequence"/>
</dbReference>
<sequence>MIDFPNGSEALVTMEYKGLEKHCSYCQRLSHEVTHCPGKQKSKEELKAPPSPPRYIEQSNHISSSNYPRRDDRGSYKTDNHPPAMAPRTHNGTSLGKRSYDDRENRERYHSEWRNNESRIAAHEGPPYRPHPPYIEESRRYQRDNMPHKERYNRQETFSNLHWKENTHLGNSVGQEESEGSRTRRPPLERILDLESVPSHRGGHTAESFTGANPPGHGVIIPSTEEVIGELREITVQYTSCADPTESAARKHRVVQGETRGLMAETAANIIAAAKRSFDQANSGNIEIPQERGAITLPEPTSRVSALDRITEPIAPKKKRGRPPCSKPGSKSPMRLTGAKSQKRNMCTIQQSPKRREAYERDNPLGEENNTEQRKRANNQSSPQVTEGNGASCSTAVPRMNLIPASIRDKVDFPNPLDPLP</sequence>
<name>A0ABD1AQ32_CARAN</name>
<dbReference type="EMBL" id="JBANAX010000436">
    <property type="protein sequence ID" value="KAL1208843.1"/>
    <property type="molecule type" value="Genomic_DNA"/>
</dbReference>